<comment type="catalytic activity">
    <reaction evidence="54">
        <text>3-oxotetradecanoyl-[ACP] + NADPH + H(+) = (3R)-hydroxytetradecanoyl-[ACP] + NADP(+)</text>
        <dbReference type="Rhea" id="RHEA:41888"/>
        <dbReference type="Rhea" id="RHEA-COMP:9645"/>
        <dbReference type="Rhea" id="RHEA-COMP:9646"/>
        <dbReference type="ChEBI" id="CHEBI:15378"/>
        <dbReference type="ChEBI" id="CHEBI:57783"/>
        <dbReference type="ChEBI" id="CHEBI:58349"/>
        <dbReference type="ChEBI" id="CHEBI:78473"/>
        <dbReference type="ChEBI" id="CHEBI:78474"/>
    </reaction>
    <physiologicalReaction direction="left-to-right" evidence="54">
        <dbReference type="Rhea" id="RHEA:41889"/>
    </physiologicalReaction>
</comment>
<comment type="catalytic activity">
    <reaction evidence="63">
        <text>octanoyl-[ACP] + malonyl-[ACP] + H(+) = 3-oxodecanoyl-[ACP] + holo-[ACP] + CO2</text>
        <dbReference type="Rhea" id="RHEA:41852"/>
        <dbReference type="Rhea" id="RHEA-COMP:9623"/>
        <dbReference type="Rhea" id="RHEA-COMP:9636"/>
        <dbReference type="Rhea" id="RHEA-COMP:9637"/>
        <dbReference type="Rhea" id="RHEA-COMP:9685"/>
        <dbReference type="ChEBI" id="CHEBI:15378"/>
        <dbReference type="ChEBI" id="CHEBI:16526"/>
        <dbReference type="ChEBI" id="CHEBI:64479"/>
        <dbReference type="ChEBI" id="CHEBI:78449"/>
        <dbReference type="ChEBI" id="CHEBI:78463"/>
        <dbReference type="ChEBI" id="CHEBI:78464"/>
    </reaction>
    <physiologicalReaction direction="left-to-right" evidence="63">
        <dbReference type="Rhea" id="RHEA:41853"/>
    </physiologicalReaction>
</comment>
<evidence type="ECO:0000256" key="26">
    <source>
        <dbReference type="ARBA" id="ARBA00023388"/>
    </source>
</evidence>
<comment type="catalytic activity">
    <reaction evidence="35">
        <text>hexanoyl-[ACP] + malonyl-[ACP] + H(+) = 3-oxooctanoyl-[ACP] + holo-[ACP] + CO2</text>
        <dbReference type="Rhea" id="RHEA:41836"/>
        <dbReference type="Rhea" id="RHEA-COMP:9623"/>
        <dbReference type="Rhea" id="RHEA-COMP:9632"/>
        <dbReference type="Rhea" id="RHEA-COMP:9633"/>
        <dbReference type="Rhea" id="RHEA-COMP:9685"/>
        <dbReference type="ChEBI" id="CHEBI:15378"/>
        <dbReference type="ChEBI" id="CHEBI:16526"/>
        <dbReference type="ChEBI" id="CHEBI:64479"/>
        <dbReference type="ChEBI" id="CHEBI:78449"/>
        <dbReference type="ChEBI" id="CHEBI:78459"/>
        <dbReference type="ChEBI" id="CHEBI:78460"/>
    </reaction>
    <physiologicalReaction direction="left-to-right" evidence="35">
        <dbReference type="Rhea" id="RHEA:41837"/>
    </physiologicalReaction>
</comment>
<dbReference type="InterPro" id="IPR001031">
    <property type="entry name" value="Thioesterase"/>
</dbReference>
<comment type="catalytic activity">
    <reaction evidence="43">
        <text>3-oxobutanoyl-[ACP] + NADPH + H(+) = (3R)-hydroxybutanoyl-[ACP] + NADP(+)</text>
        <dbReference type="Rhea" id="RHEA:41804"/>
        <dbReference type="Rhea" id="RHEA-COMP:9625"/>
        <dbReference type="Rhea" id="RHEA-COMP:9626"/>
        <dbReference type="ChEBI" id="CHEBI:15378"/>
        <dbReference type="ChEBI" id="CHEBI:57783"/>
        <dbReference type="ChEBI" id="CHEBI:58349"/>
        <dbReference type="ChEBI" id="CHEBI:78450"/>
        <dbReference type="ChEBI" id="CHEBI:78451"/>
    </reaction>
    <physiologicalReaction direction="left-to-right" evidence="43">
        <dbReference type="Rhea" id="RHEA:41805"/>
    </physiologicalReaction>
</comment>
<dbReference type="InterPro" id="IPR029058">
    <property type="entry name" value="AB_hydrolase_fold"/>
</dbReference>
<dbReference type="InterPro" id="IPR020841">
    <property type="entry name" value="PKS_Beta-ketoAc_synthase_dom"/>
</dbReference>
<evidence type="ECO:0000256" key="2">
    <source>
        <dbReference type="ARBA" id="ARBA00012004"/>
    </source>
</evidence>
<dbReference type="Gene3D" id="3.30.70.3290">
    <property type="match status" value="1"/>
</dbReference>
<reference evidence="69 70" key="1">
    <citation type="journal article" date="2017" name="Nat. Ecol. Evol.">
        <title>Scallop genome provides insights into evolution of bilaterian karyotype and development.</title>
        <authorList>
            <person name="Wang S."/>
            <person name="Zhang J."/>
            <person name="Jiao W."/>
            <person name="Li J."/>
            <person name="Xun X."/>
            <person name="Sun Y."/>
            <person name="Guo X."/>
            <person name="Huan P."/>
            <person name="Dong B."/>
            <person name="Zhang L."/>
            <person name="Hu X."/>
            <person name="Sun X."/>
            <person name="Wang J."/>
            <person name="Zhao C."/>
            <person name="Wang Y."/>
            <person name="Wang D."/>
            <person name="Huang X."/>
            <person name="Wang R."/>
            <person name="Lv J."/>
            <person name="Li Y."/>
            <person name="Zhang Z."/>
            <person name="Liu B."/>
            <person name="Lu W."/>
            <person name="Hui Y."/>
            <person name="Liang J."/>
            <person name="Zhou Z."/>
            <person name="Hou R."/>
            <person name="Li X."/>
            <person name="Liu Y."/>
            <person name="Li H."/>
            <person name="Ning X."/>
            <person name="Lin Y."/>
            <person name="Zhao L."/>
            <person name="Xing Q."/>
            <person name="Dou J."/>
            <person name="Li Y."/>
            <person name="Mao J."/>
            <person name="Guo H."/>
            <person name="Dou H."/>
            <person name="Li T."/>
            <person name="Mu C."/>
            <person name="Jiang W."/>
            <person name="Fu Q."/>
            <person name="Fu X."/>
            <person name="Miao Y."/>
            <person name="Liu J."/>
            <person name="Yu Q."/>
            <person name="Li R."/>
            <person name="Liao H."/>
            <person name="Li X."/>
            <person name="Kong Y."/>
            <person name="Jiang Z."/>
            <person name="Chourrout D."/>
            <person name="Li R."/>
            <person name="Bao Z."/>
        </authorList>
    </citation>
    <scope>NUCLEOTIDE SEQUENCE [LARGE SCALE GENOMIC DNA]</scope>
    <source>
        <strain evidence="69 70">PY_sf001</strain>
    </source>
</reference>
<comment type="catalytic activity">
    <reaction evidence="60">
        <text>3-oxooctanoyl-[ACP] + NADPH + H(+) = (3R)-hydroxyoctanoyl-[ACP] + NADP(+)</text>
        <dbReference type="Rhea" id="RHEA:41840"/>
        <dbReference type="Rhea" id="RHEA-COMP:9633"/>
        <dbReference type="Rhea" id="RHEA-COMP:9634"/>
        <dbReference type="ChEBI" id="CHEBI:15378"/>
        <dbReference type="ChEBI" id="CHEBI:57783"/>
        <dbReference type="ChEBI" id="CHEBI:58349"/>
        <dbReference type="ChEBI" id="CHEBI:78460"/>
        <dbReference type="ChEBI" id="CHEBI:78461"/>
    </reaction>
    <physiologicalReaction direction="left-to-right" evidence="60">
        <dbReference type="Rhea" id="RHEA:41841"/>
    </physiologicalReaction>
</comment>
<evidence type="ECO:0000256" key="47">
    <source>
        <dbReference type="ARBA" id="ARBA00048289"/>
    </source>
</evidence>
<feature type="region of interest" description="C-terminal hotdog fold" evidence="64">
    <location>
        <begin position="1013"/>
        <end position="1166"/>
    </location>
</feature>
<comment type="catalytic activity">
    <reaction evidence="49">
        <text>a fatty acyl-[ACP] + malonyl-[ACP] + H(+) = a 3-oxoacyl-[ACP] + holo-[ACP] + CO2</text>
        <dbReference type="Rhea" id="RHEA:22836"/>
        <dbReference type="Rhea" id="RHEA-COMP:9623"/>
        <dbReference type="Rhea" id="RHEA-COMP:9685"/>
        <dbReference type="Rhea" id="RHEA-COMP:9916"/>
        <dbReference type="Rhea" id="RHEA-COMP:14125"/>
        <dbReference type="ChEBI" id="CHEBI:15378"/>
        <dbReference type="ChEBI" id="CHEBI:16526"/>
        <dbReference type="ChEBI" id="CHEBI:64479"/>
        <dbReference type="ChEBI" id="CHEBI:78449"/>
        <dbReference type="ChEBI" id="CHEBI:78776"/>
        <dbReference type="ChEBI" id="CHEBI:138651"/>
        <dbReference type="EC" id="2.3.1.41"/>
    </reaction>
    <physiologicalReaction direction="left-to-right" evidence="49">
        <dbReference type="Rhea" id="RHEA:22837"/>
    </physiologicalReaction>
</comment>
<evidence type="ECO:0000256" key="30">
    <source>
        <dbReference type="ARBA" id="ARBA00023401"/>
    </source>
</evidence>
<evidence type="ECO:0000256" key="60">
    <source>
        <dbReference type="ARBA" id="ARBA00049422"/>
    </source>
</evidence>
<comment type="catalytic activity">
    <reaction evidence="58">
        <text>3-oxododecanoyl-[ACP] + NADPH + H(+) = (3R)-hydroxydodecanoyl-[ACP] + NADP(+)</text>
        <dbReference type="Rhea" id="RHEA:41872"/>
        <dbReference type="Rhea" id="RHEA-COMP:9641"/>
        <dbReference type="Rhea" id="RHEA-COMP:9642"/>
        <dbReference type="ChEBI" id="CHEBI:15378"/>
        <dbReference type="ChEBI" id="CHEBI:57783"/>
        <dbReference type="ChEBI" id="CHEBI:58349"/>
        <dbReference type="ChEBI" id="CHEBI:78469"/>
        <dbReference type="ChEBI" id="CHEBI:78470"/>
    </reaction>
    <physiologicalReaction direction="left-to-right" evidence="58">
        <dbReference type="Rhea" id="RHEA:41873"/>
    </physiologicalReaction>
</comment>
<dbReference type="Pfam" id="PF21149">
    <property type="entry name" value="FAS_pseudo-KR"/>
    <property type="match status" value="1"/>
</dbReference>
<dbReference type="InterPro" id="IPR009081">
    <property type="entry name" value="PP-bd_ACP"/>
</dbReference>
<dbReference type="Gene3D" id="3.40.366.10">
    <property type="entry name" value="Malonyl-Coenzyme A Acyl Carrier Protein, domain 2"/>
    <property type="match status" value="1"/>
</dbReference>
<dbReference type="InterPro" id="IPR049391">
    <property type="entry name" value="FAS_pseudo-KR"/>
</dbReference>
<comment type="catalytic activity">
    <reaction evidence="23">
        <text>(3R)-hydroxyoctanoyl-[ACP] = (2E)-octenoyl-[ACP] + H2O</text>
        <dbReference type="Rhea" id="RHEA:41844"/>
        <dbReference type="Rhea" id="RHEA-COMP:9634"/>
        <dbReference type="Rhea" id="RHEA-COMP:9635"/>
        <dbReference type="ChEBI" id="CHEBI:15377"/>
        <dbReference type="ChEBI" id="CHEBI:78461"/>
        <dbReference type="ChEBI" id="CHEBI:78462"/>
    </reaction>
    <physiologicalReaction direction="left-to-right" evidence="23">
        <dbReference type="Rhea" id="RHEA:41845"/>
    </physiologicalReaction>
</comment>
<dbReference type="InterPro" id="IPR036291">
    <property type="entry name" value="NAD(P)-bd_dom_sf"/>
</dbReference>
<evidence type="ECO:0000256" key="64">
    <source>
        <dbReference type="PROSITE-ProRule" id="PRU01363"/>
    </source>
</evidence>
<keyword evidence="13" id="KW-0378">Hydrolase</keyword>
<dbReference type="SUPFAM" id="SSF47336">
    <property type="entry name" value="ACP-like"/>
    <property type="match status" value="1"/>
</dbReference>
<dbReference type="Pfam" id="PF00975">
    <property type="entry name" value="Thioesterase"/>
    <property type="match status" value="1"/>
</dbReference>
<dbReference type="SUPFAM" id="SSF53474">
    <property type="entry name" value="alpha/beta-Hydrolases"/>
    <property type="match status" value="1"/>
</dbReference>
<keyword evidence="15" id="KW-0521">NADP</keyword>
<keyword evidence="9" id="KW-0444">Lipid biosynthesis</keyword>
<evidence type="ECO:0000256" key="49">
    <source>
        <dbReference type="ARBA" id="ARBA00048506"/>
    </source>
</evidence>
<dbReference type="GO" id="GO:0141148">
    <property type="term" value="F:enoyl-[acyl-carrier-protein] reductase (NADPH) activity"/>
    <property type="evidence" value="ECO:0007669"/>
    <property type="project" value="UniProtKB-EC"/>
</dbReference>
<evidence type="ECO:0000256" key="21">
    <source>
        <dbReference type="ARBA" id="ARBA00023160"/>
    </source>
</evidence>
<comment type="catalytic activity">
    <reaction evidence="31">
        <text>(3R)-hydroxybutanoyl-[ACP] = (2E)-butenoyl-[ACP] + H2O</text>
        <dbReference type="Rhea" id="RHEA:41808"/>
        <dbReference type="Rhea" id="RHEA-COMP:9626"/>
        <dbReference type="Rhea" id="RHEA-COMP:9627"/>
        <dbReference type="ChEBI" id="CHEBI:15377"/>
        <dbReference type="ChEBI" id="CHEBI:78451"/>
        <dbReference type="ChEBI" id="CHEBI:78453"/>
    </reaction>
    <physiologicalReaction direction="left-to-right" evidence="31">
        <dbReference type="Rhea" id="RHEA:41809"/>
    </physiologicalReaction>
</comment>
<dbReference type="Gene3D" id="3.90.180.10">
    <property type="entry name" value="Medium-chain alcohol dehydrogenases, catalytic domain"/>
    <property type="match status" value="1"/>
</dbReference>
<evidence type="ECO:0000256" key="36">
    <source>
        <dbReference type="ARBA" id="ARBA00047400"/>
    </source>
</evidence>
<proteinExistence type="predicted"/>
<dbReference type="InterPro" id="IPR057326">
    <property type="entry name" value="KR_dom"/>
</dbReference>
<evidence type="ECO:0000256" key="25">
    <source>
        <dbReference type="ARBA" id="ARBA00023373"/>
    </source>
</evidence>
<comment type="catalytic activity">
    <reaction evidence="40">
        <text>dodecanoyl-[ACP] + malonyl-[ACP] + H(+) = 3-oxotetradecanoyl-[ACP] + holo-[ACP] + CO2</text>
        <dbReference type="Rhea" id="RHEA:41884"/>
        <dbReference type="Rhea" id="RHEA-COMP:9623"/>
        <dbReference type="Rhea" id="RHEA-COMP:9644"/>
        <dbReference type="Rhea" id="RHEA-COMP:9645"/>
        <dbReference type="Rhea" id="RHEA-COMP:9685"/>
        <dbReference type="ChEBI" id="CHEBI:15378"/>
        <dbReference type="ChEBI" id="CHEBI:16526"/>
        <dbReference type="ChEBI" id="CHEBI:64479"/>
        <dbReference type="ChEBI" id="CHEBI:65264"/>
        <dbReference type="ChEBI" id="CHEBI:78449"/>
        <dbReference type="ChEBI" id="CHEBI:78473"/>
    </reaction>
    <physiologicalReaction direction="left-to-right" evidence="40">
        <dbReference type="Rhea" id="RHEA:41885"/>
    </physiologicalReaction>
</comment>
<feature type="domain" description="PKS/mFAS DH" evidence="68">
    <location>
        <begin position="873"/>
        <end position="1166"/>
    </location>
</feature>
<comment type="catalytic activity">
    <reaction evidence="29">
        <text>(3R)-hydroxyoctadecanoyl-[ACP] = (2E)-octadecenoyl-[ACP] + H2O</text>
        <dbReference type="Rhea" id="RHEA:41924"/>
        <dbReference type="Rhea" id="RHEA-COMP:9654"/>
        <dbReference type="Rhea" id="RHEA-COMP:9655"/>
        <dbReference type="ChEBI" id="CHEBI:15377"/>
        <dbReference type="ChEBI" id="CHEBI:78488"/>
        <dbReference type="ChEBI" id="CHEBI:78489"/>
    </reaction>
    <physiologicalReaction direction="left-to-right" evidence="29">
        <dbReference type="Rhea" id="RHEA:41925"/>
    </physiologicalReaction>
</comment>
<comment type="catalytic activity">
    <reaction evidence="26">
        <text>(3R)-hydroxydecanoyl-[ACP] = (2E)-decenoyl-[ACP] + H2O</text>
        <dbReference type="Rhea" id="RHEA:41860"/>
        <dbReference type="Rhea" id="RHEA-COMP:9638"/>
        <dbReference type="Rhea" id="RHEA-COMP:9639"/>
        <dbReference type="ChEBI" id="CHEBI:15377"/>
        <dbReference type="ChEBI" id="CHEBI:78466"/>
        <dbReference type="ChEBI" id="CHEBI:78467"/>
    </reaction>
    <physiologicalReaction direction="left-to-right" evidence="26">
        <dbReference type="Rhea" id="RHEA:41861"/>
    </physiologicalReaction>
</comment>
<keyword evidence="18" id="KW-0560">Oxidoreductase</keyword>
<dbReference type="GO" id="GO:0031177">
    <property type="term" value="F:phosphopantetheine binding"/>
    <property type="evidence" value="ECO:0007669"/>
    <property type="project" value="InterPro"/>
</dbReference>
<evidence type="ECO:0000256" key="14">
    <source>
        <dbReference type="ARBA" id="ARBA00022832"/>
    </source>
</evidence>
<evidence type="ECO:0000256" key="65">
    <source>
        <dbReference type="SAM" id="MobiDB-lite"/>
    </source>
</evidence>
<dbReference type="SMART" id="SM00822">
    <property type="entry name" value="PKS_KR"/>
    <property type="match status" value="1"/>
</dbReference>
<dbReference type="PROSITE" id="PS00606">
    <property type="entry name" value="KS3_1"/>
    <property type="match status" value="1"/>
</dbReference>
<comment type="catalytic activity">
    <reaction evidence="24">
        <text>(3R)-hydroxydodecanoyl-[ACP] = (2E)-dodecenoyl-[ACP] + H2O</text>
        <dbReference type="Rhea" id="RHEA:41876"/>
        <dbReference type="Rhea" id="RHEA-COMP:9642"/>
        <dbReference type="Rhea" id="RHEA-COMP:9643"/>
        <dbReference type="ChEBI" id="CHEBI:15377"/>
        <dbReference type="ChEBI" id="CHEBI:78470"/>
        <dbReference type="ChEBI" id="CHEBI:78472"/>
    </reaction>
    <physiologicalReaction direction="left-to-right" evidence="24">
        <dbReference type="Rhea" id="RHEA:41877"/>
    </physiologicalReaction>
</comment>
<dbReference type="InterPro" id="IPR029063">
    <property type="entry name" value="SAM-dependent_MTases_sf"/>
</dbReference>
<evidence type="ECO:0000256" key="43">
    <source>
        <dbReference type="ARBA" id="ARBA00047953"/>
    </source>
</evidence>
<dbReference type="CDD" id="cd05195">
    <property type="entry name" value="enoyl_red"/>
    <property type="match status" value="1"/>
</dbReference>
<evidence type="ECO:0000256" key="24">
    <source>
        <dbReference type="ARBA" id="ARBA00023351"/>
    </source>
</evidence>
<dbReference type="PANTHER" id="PTHR43775">
    <property type="entry name" value="FATTY ACID SYNTHASE"/>
    <property type="match status" value="1"/>
</dbReference>
<evidence type="ECO:0000256" key="41">
    <source>
        <dbReference type="ARBA" id="ARBA00047810"/>
    </source>
</evidence>
<dbReference type="Gene3D" id="3.40.50.150">
    <property type="entry name" value="Vaccinia Virus protein VP39"/>
    <property type="match status" value="1"/>
</dbReference>
<dbReference type="Pfam" id="PF00107">
    <property type="entry name" value="ADH_zinc_N"/>
    <property type="match status" value="1"/>
</dbReference>
<dbReference type="GO" id="GO:0016297">
    <property type="term" value="F:fatty acyl-[ACP] hydrolase activity"/>
    <property type="evidence" value="ECO:0007669"/>
    <property type="project" value="UniProtKB-EC"/>
</dbReference>
<comment type="catalytic activity">
    <reaction evidence="25">
        <text>(3R)-hydroxyhexanoyl-[ACP] = (2E)-hexenoyl-[ACP] + H2O</text>
        <dbReference type="Rhea" id="RHEA:41828"/>
        <dbReference type="Rhea" id="RHEA-COMP:9630"/>
        <dbReference type="Rhea" id="RHEA-COMP:9631"/>
        <dbReference type="ChEBI" id="CHEBI:15377"/>
        <dbReference type="ChEBI" id="CHEBI:78457"/>
        <dbReference type="ChEBI" id="CHEBI:78458"/>
    </reaction>
    <physiologicalReaction direction="left-to-right" evidence="25">
        <dbReference type="Rhea" id="RHEA:41829"/>
    </physiologicalReaction>
</comment>
<feature type="domain" description="Ketosynthase family 3 (KS3)" evidence="67">
    <location>
        <begin position="39"/>
        <end position="444"/>
    </location>
</feature>
<comment type="caution">
    <text evidence="69">The sequence shown here is derived from an EMBL/GenBank/DDBJ whole genome shotgun (WGS) entry which is preliminary data.</text>
</comment>
<dbReference type="PROSITE" id="PS52004">
    <property type="entry name" value="KS3_2"/>
    <property type="match status" value="1"/>
</dbReference>
<comment type="catalytic activity">
    <reaction evidence="52">
        <text>holo-[ACP] + acetyl-CoA = acetyl-[ACP] + CoA</text>
        <dbReference type="Rhea" id="RHEA:41788"/>
        <dbReference type="Rhea" id="RHEA-COMP:9621"/>
        <dbReference type="Rhea" id="RHEA-COMP:9685"/>
        <dbReference type="ChEBI" id="CHEBI:57287"/>
        <dbReference type="ChEBI" id="CHEBI:57288"/>
        <dbReference type="ChEBI" id="CHEBI:64479"/>
        <dbReference type="ChEBI" id="CHEBI:78446"/>
        <dbReference type="EC" id="2.3.1.38"/>
    </reaction>
    <physiologicalReaction direction="left-to-right" evidence="52">
        <dbReference type="Rhea" id="RHEA:41789"/>
    </physiologicalReaction>
</comment>
<sequence>MPARQLDSPLPIDNGAAPGLTTEDPILVGQLDSCDTDTPPSVVISGISCRLPQSNNMEEFKQNLMTGVDMVTEDGRRWQPGLYGLPKRNGKLVDLSKFDAAFFGVSPKQADMMDPQVRMLLEVAYEAISDSGVDPSSVRGTRTGVFIGASTSEFHEGVTLDPETTQGYSMTGCTKSMFANRLSFFFDFKGPSYTVDTACSSSLLALDQALQAIRVGQCDAAIVGGSSIILKPLTSLQFQKLGMLSPEGTCKSFDAEGNGYCRSEGIVVVYLQKEKSALRLYSRLIHSKTNCDGGKDQGITFPSGAIQKSLIQDVYSEACVCPSTVAYVEAHGTGTKAGDPQELNTITDVFCKGRDTPLPIGSIKSNMGHAEPASGLAAVAKVIVGMEEGVLPANLHYNSPNTDIPGLVDGRLQVVTTNKKWDGGFVGVNSFGFGGANVHALLESNTKSDTNNYCRNDCTRVFLYSARTEDGVRSVMEKAKEHSKNMELHTLLNETAKNGPHKYRGFSVINTENTLQEIQSCDATDRPVWFVFTGMGAQWHGMGRQMMEIELFKKSILKSDAVLRPHGMYLYDLLMTGKETVYEDTLNCFVANAAIQIALVDLLFKIGIKPDGMLGHSTGELACGYADGSLTAEETILAAYWRGRCIKEAKLPHGSMAAVGLSWDECLKMCPPGVVPACHNAKDTVTVSGPAEAVQQFVEELKAKEIFAKLVKTSGVAFHSHYMAAIAGSLKSALSRVIVPKERGKTWISSSIPEAQWGTELAKYASAEYHVNNLVSPVLFQEALRHVPGNAVIIEIAPHCLLQAILKKSFGSTCSILGLMKRGHPNNTEYFYSTLGRCYLQGINFNTLKLYPEVSFPVSRGTPMISPMIKWDHSTNWFVPKSEDFLGASGGRSGASFEIDISPDSPDNYLVGHMIDGRVLFPATGYLVLAWKTLAKQKGQMYQEMAVLFEDINIHKATILPDSGKVKLDVTIMETTGEFEISENGTLTVSGRVTTPEETNEMTESAPCDHQITGPVLTSSDIYKELRLRGYDYGPDFRGILQADLNVPYLTTIGDGTPVYIYIYISPVSPLAGTEGQLLWTGSWVSYLDTMLQMSVLHMSGGALRLPTRIRSLAIDPMMHNRAVYQTHDSHQVTRVLVDEYTDSCVAGGVEIHGLHATVAPRHQQRQTSPILEEFKFVPYIKNSPPSNDLKEYLAVCNAYVCDELSKLLASDASLDRNMIKCLCSQADFNRTILSQVPTWLSNSGTEHLARLQEVFNIPADNQYSTNVEKVYNSWESCYCTKDLIVENMSAPPTLKPCMDIVVENVLSSKVRVVELMGKDTRSMSGDVLTLLSTHPLVHVDYTVCSKKLQENDEQHDRKDQVSQVEWNAETDVPGNLKNSHLVIARNFLHKHANISMAIQNISSLLKDDGFLMIQETTENFLSAFAMEYLGQHHCDVVDTSQQRKCLYYLDENQWEAMFQKEGFEVVFRRTDNFQSTLFLLRKCAVNSQETRSQEILNLEGTGCEWVEELKTKVSKYQGQPKGDNLWLTVDETRHSGILGLVNCLRQEPGGERIRCIFNMDSKPENPAWLFEGSEFQSMVKKDLVMNIWKDGMWGSYRHVPASDTRLKPCAGAFVNVLTRGDLSSLSWMESPLDRVQSGVSCCRVHFAALNFRDVMLATGKLPPDALPGDLATEDCILGMEFSGKDKQGRRVMGLLPAKGLATMVEANSNFVWSVPDLWSLKDAATVPVVYTTAFYALVVRGRIRSGDRVLIHSGSGGVGQAAISIALHYGCQVFTTVGTAEKRAYLKSRFPKLQDSHICNSRNTTFESAILRLTKGKGVDVVLNSLAEEKLQASVRLLAQHGRFLEIGKFDLSKNNPLGMAVFLKNVSFHGILLDALFEEGNPEWKQVSELLFQGVNSGAVQPLATTVFERDDLEGAFRYMAKGKHIGKVLIKIQEETNLQSPVIVNAVPRFACHPRKSYIITGGLGGFGLELAQWLIERGARQLVLTSRSGVKTGYQARKLQVWKKKGIQVIVSKEDVSTEHSAQSLIKESCNVGEVGGVFHLAMVLKDGFLENLSQRDFEVVCQPKVVGTLHLDKVTRDHCKDSLDWFVVFSSVSCGRGNAGQANYGFANSVMERICEQRTLDGFPALAVQWGAIGDVGVVLDTMGNNDTVIGGTLPQRMSSCLSTLDNFLNQPHPVMSSFVLAEKVNQMSSGQSSKKNLVDAICNILGVKDPSTLDSDTSLGDLGLDSLMGIEVKQTLERDFDLTLSMREIRQLNISKLKVISENLDTDGQTSKAIEEPSWKLSNKNVLDRYDLDQIVPQETIVRMNKGDESQSPLFIVHPLEGSVKCLNKLSSHLSCPVYGLQCSKEVPLHSIPAMARFYIQIIQSVQPHPPYKLCGYSFGTSVAIEITLQLEKLGAGVVESLCLLDGSHKFVSAHTGAYRDQWAIMDKSQEEIAGLSVFVQEFTSIEPSQLAMELGKPADLTGRLKVVVNILSKLDVFKNSADLDTAAEAFYRRLIISEQYKPEQKLHGSVTLIRAGSGDTKPLGKDYGLTQICDCTLNIHEVDGDHASFITGYRSKVTAGHIQSLFKTMVK</sequence>
<comment type="function">
    <text evidence="32">Fatty acid synthetase is a multifunctional enzyme that catalyzes the de novo biosynthesis of long-chain saturated fatty acids starting from acetyl-CoA and malonyl-CoA in the presence of NADPH. This multifunctional protein contains 7 catalytic activities and a site for the binding of the prosthetic group 4'-phosphopantetheine of the acyl carrier protein ([ACP]) domain.</text>
</comment>
<evidence type="ECO:0000256" key="59">
    <source>
        <dbReference type="ARBA" id="ARBA00049414"/>
    </source>
</evidence>
<comment type="catalytic activity">
    <reaction evidence="50">
        <text>3-oxohexanoyl-[ACP] + NADPH + H(+) = (3R)-hydroxyhexanoyl-[ACP] + NADP(+)</text>
        <dbReference type="Rhea" id="RHEA:41824"/>
        <dbReference type="Rhea" id="RHEA-COMP:9629"/>
        <dbReference type="Rhea" id="RHEA-COMP:9630"/>
        <dbReference type="ChEBI" id="CHEBI:15378"/>
        <dbReference type="ChEBI" id="CHEBI:57783"/>
        <dbReference type="ChEBI" id="CHEBI:58349"/>
        <dbReference type="ChEBI" id="CHEBI:78456"/>
        <dbReference type="ChEBI" id="CHEBI:78457"/>
    </reaction>
    <physiologicalReaction direction="left-to-right" evidence="50">
        <dbReference type="Rhea" id="RHEA:41825"/>
    </physiologicalReaction>
</comment>
<comment type="catalytic activity">
    <reaction evidence="33">
        <text>acetyl-CoA + n malonyl-CoA + 2n NADPH + 2n H(+) = a long-chain fatty acid + (n+1) CoA + n CO2 + 2n NADP(+).</text>
        <dbReference type="EC" id="2.3.1.85"/>
    </reaction>
</comment>
<keyword evidence="17" id="KW-0007">Acetylation</keyword>
<dbReference type="SMART" id="SM00826">
    <property type="entry name" value="PKS_DH"/>
    <property type="match status" value="1"/>
</dbReference>
<dbReference type="Gene3D" id="3.40.47.10">
    <property type="match status" value="1"/>
</dbReference>
<evidence type="ECO:0000256" key="56">
    <source>
        <dbReference type="ARBA" id="ARBA00049109"/>
    </source>
</evidence>
<feature type="region of interest" description="N-terminal hotdog fold" evidence="64">
    <location>
        <begin position="873"/>
        <end position="1000"/>
    </location>
</feature>
<dbReference type="InterPro" id="IPR011032">
    <property type="entry name" value="GroES-like_sf"/>
</dbReference>
<dbReference type="InterPro" id="IPR050091">
    <property type="entry name" value="PKS_NRPS_Biosynth_Enz"/>
</dbReference>
<evidence type="ECO:0000256" key="48">
    <source>
        <dbReference type="ARBA" id="ARBA00048420"/>
    </source>
</evidence>
<evidence type="ECO:0000256" key="53">
    <source>
        <dbReference type="ARBA" id="ARBA00048704"/>
    </source>
</evidence>
<evidence type="ECO:0000256" key="32">
    <source>
        <dbReference type="ARBA" id="ARBA00023442"/>
    </source>
</evidence>
<evidence type="ECO:0000256" key="55">
    <source>
        <dbReference type="ARBA" id="ARBA00049019"/>
    </source>
</evidence>
<feature type="domain" description="Carrier" evidence="66">
    <location>
        <begin position="2194"/>
        <end position="2274"/>
    </location>
</feature>
<comment type="catalytic activity">
    <reaction evidence="62">
        <text>(2E)-decenoyl-[ACP] + NADPH + H(+) = decanoyl-[ACP] + NADP(+)</text>
        <dbReference type="Rhea" id="RHEA:41864"/>
        <dbReference type="Rhea" id="RHEA-COMP:9639"/>
        <dbReference type="Rhea" id="RHEA-COMP:9640"/>
        <dbReference type="ChEBI" id="CHEBI:15378"/>
        <dbReference type="ChEBI" id="CHEBI:57783"/>
        <dbReference type="ChEBI" id="CHEBI:58349"/>
        <dbReference type="ChEBI" id="CHEBI:78467"/>
        <dbReference type="ChEBI" id="CHEBI:78468"/>
    </reaction>
    <physiologicalReaction direction="left-to-right" evidence="62">
        <dbReference type="Rhea" id="RHEA:41865"/>
    </physiologicalReaction>
</comment>
<dbReference type="GO" id="GO:0004316">
    <property type="term" value="F:3-oxoacyl-[acyl-carrier-protein] reductase (NADPH) activity"/>
    <property type="evidence" value="ECO:0007669"/>
    <property type="project" value="UniProtKB-EC"/>
</dbReference>
<dbReference type="Pfam" id="PF00698">
    <property type="entry name" value="Acyl_transf_1"/>
    <property type="match status" value="1"/>
</dbReference>
<evidence type="ECO:0000256" key="27">
    <source>
        <dbReference type="ARBA" id="ARBA00023394"/>
    </source>
</evidence>
<evidence type="ECO:0000256" key="15">
    <source>
        <dbReference type="ARBA" id="ARBA00022857"/>
    </source>
</evidence>
<evidence type="ECO:0000256" key="1">
    <source>
        <dbReference type="ARBA" id="ARBA00005189"/>
    </source>
</evidence>
<dbReference type="InterPro" id="IPR020806">
    <property type="entry name" value="PKS_PP-bd"/>
</dbReference>
<dbReference type="SUPFAM" id="SSF50129">
    <property type="entry name" value="GroES-like"/>
    <property type="match status" value="1"/>
</dbReference>
<evidence type="ECO:0000256" key="8">
    <source>
        <dbReference type="ARBA" id="ARBA00022450"/>
    </source>
</evidence>
<dbReference type="InterPro" id="IPR014031">
    <property type="entry name" value="Ketoacyl_synth_C"/>
</dbReference>
<keyword evidence="70" id="KW-1185">Reference proteome</keyword>
<keyword evidence="14" id="KW-0276">Fatty acid metabolism</keyword>
<dbReference type="SMART" id="SM00829">
    <property type="entry name" value="PKS_ER"/>
    <property type="match status" value="1"/>
</dbReference>
<evidence type="ECO:0000256" key="46">
    <source>
        <dbReference type="ARBA" id="ARBA00048281"/>
    </source>
</evidence>
<evidence type="ECO:0000256" key="31">
    <source>
        <dbReference type="ARBA" id="ARBA00023402"/>
    </source>
</evidence>
<comment type="catalytic activity">
    <reaction evidence="38">
        <text>tetradecanoyl-[ACP] + malonyl-[ACP] + H(+) = 3-oxohexadecanoyl-[ACP] + holo-[ACP] + CO2</text>
        <dbReference type="Rhea" id="RHEA:41900"/>
        <dbReference type="Rhea" id="RHEA-COMP:9623"/>
        <dbReference type="Rhea" id="RHEA-COMP:9648"/>
        <dbReference type="Rhea" id="RHEA-COMP:9649"/>
        <dbReference type="Rhea" id="RHEA-COMP:9685"/>
        <dbReference type="ChEBI" id="CHEBI:15378"/>
        <dbReference type="ChEBI" id="CHEBI:16526"/>
        <dbReference type="ChEBI" id="CHEBI:64479"/>
        <dbReference type="ChEBI" id="CHEBI:78449"/>
        <dbReference type="ChEBI" id="CHEBI:78477"/>
        <dbReference type="ChEBI" id="CHEBI:78478"/>
    </reaction>
    <physiologicalReaction direction="left-to-right" evidence="38">
        <dbReference type="Rhea" id="RHEA:41901"/>
    </physiologicalReaction>
</comment>
<keyword evidence="19" id="KW-0520">NAD</keyword>
<dbReference type="PROSITE" id="PS50075">
    <property type="entry name" value="CARRIER"/>
    <property type="match status" value="1"/>
</dbReference>
<dbReference type="EC" id="1.3.1.39" evidence="2"/>
<keyword evidence="8" id="KW-0596">Phosphopantetheine</keyword>
<name>A0A210QG95_MIZYE</name>
<dbReference type="SMART" id="SM00823">
    <property type="entry name" value="PKS_PP"/>
    <property type="match status" value="1"/>
</dbReference>
<evidence type="ECO:0000256" key="18">
    <source>
        <dbReference type="ARBA" id="ARBA00023002"/>
    </source>
</evidence>
<gene>
    <name evidence="69" type="ORF">KP79_PYT06208</name>
</gene>
<evidence type="ECO:0000256" key="38">
    <source>
        <dbReference type="ARBA" id="ARBA00047451"/>
    </source>
</evidence>
<evidence type="ECO:0000256" key="40">
    <source>
        <dbReference type="ARBA" id="ARBA00047578"/>
    </source>
</evidence>
<comment type="catalytic activity">
    <reaction evidence="44">
        <text>acetyl-[ACP] + malonyl-[ACP] + H(+) = 3-oxobutanoyl-[ACP] + holo-[ACP] + CO2</text>
        <dbReference type="Rhea" id="RHEA:41800"/>
        <dbReference type="Rhea" id="RHEA-COMP:9621"/>
        <dbReference type="Rhea" id="RHEA-COMP:9623"/>
        <dbReference type="Rhea" id="RHEA-COMP:9625"/>
        <dbReference type="Rhea" id="RHEA-COMP:9685"/>
        <dbReference type="ChEBI" id="CHEBI:15378"/>
        <dbReference type="ChEBI" id="CHEBI:16526"/>
        <dbReference type="ChEBI" id="CHEBI:64479"/>
        <dbReference type="ChEBI" id="CHEBI:78446"/>
        <dbReference type="ChEBI" id="CHEBI:78449"/>
        <dbReference type="ChEBI" id="CHEBI:78450"/>
    </reaction>
    <physiologicalReaction direction="left-to-right" evidence="44">
        <dbReference type="Rhea" id="RHEA:41801"/>
    </physiologicalReaction>
</comment>
<dbReference type="SMART" id="SM00827">
    <property type="entry name" value="PKS_AT"/>
    <property type="match status" value="1"/>
</dbReference>
<dbReference type="InterPro" id="IPR049900">
    <property type="entry name" value="PKS_mFAS_DH"/>
</dbReference>
<dbReference type="InterPro" id="IPR042104">
    <property type="entry name" value="PKS_dehydratase_sf"/>
</dbReference>
<comment type="catalytic activity">
    <reaction evidence="36">
        <text>a (3R)-hydroxyacyl-[ACP] + NADP(+) = a 3-oxoacyl-[ACP] + NADPH + H(+)</text>
        <dbReference type="Rhea" id="RHEA:17397"/>
        <dbReference type="Rhea" id="RHEA-COMP:9916"/>
        <dbReference type="Rhea" id="RHEA-COMP:9945"/>
        <dbReference type="ChEBI" id="CHEBI:15378"/>
        <dbReference type="ChEBI" id="CHEBI:57783"/>
        <dbReference type="ChEBI" id="CHEBI:58349"/>
        <dbReference type="ChEBI" id="CHEBI:78776"/>
        <dbReference type="ChEBI" id="CHEBI:78827"/>
        <dbReference type="EC" id="1.1.1.100"/>
    </reaction>
    <physiologicalReaction direction="right-to-left" evidence="36">
        <dbReference type="Rhea" id="RHEA:17399"/>
    </physiologicalReaction>
</comment>
<evidence type="ECO:0000256" key="3">
    <source>
        <dbReference type="ARBA" id="ARBA00012480"/>
    </source>
</evidence>
<dbReference type="SUPFAM" id="SSF55048">
    <property type="entry name" value="Probable ACP-binding domain of malonyl-CoA ACP transacylase"/>
    <property type="match status" value="1"/>
</dbReference>
<evidence type="ECO:0000256" key="22">
    <source>
        <dbReference type="ARBA" id="ARBA00023268"/>
    </source>
</evidence>
<dbReference type="GO" id="GO:0004312">
    <property type="term" value="F:fatty acid synthase activity"/>
    <property type="evidence" value="ECO:0007669"/>
    <property type="project" value="UniProtKB-EC"/>
</dbReference>
<dbReference type="EC" id="3.1.2.14" evidence="3"/>
<organism evidence="69 70">
    <name type="scientific">Mizuhopecten yessoensis</name>
    <name type="common">Japanese scallop</name>
    <name type="synonym">Patinopecten yessoensis</name>
    <dbReference type="NCBI Taxonomy" id="6573"/>
    <lineage>
        <taxon>Eukaryota</taxon>
        <taxon>Metazoa</taxon>
        <taxon>Spiralia</taxon>
        <taxon>Lophotrochozoa</taxon>
        <taxon>Mollusca</taxon>
        <taxon>Bivalvia</taxon>
        <taxon>Autobranchia</taxon>
        <taxon>Pteriomorphia</taxon>
        <taxon>Pectinida</taxon>
        <taxon>Pectinoidea</taxon>
        <taxon>Pectinidae</taxon>
        <taxon>Mizuhopecten</taxon>
    </lineage>
</organism>
<dbReference type="FunFam" id="3.40.50.720:FF:000209">
    <property type="entry name" value="Polyketide synthase Pks12"/>
    <property type="match status" value="1"/>
</dbReference>
<dbReference type="Pfam" id="PF08659">
    <property type="entry name" value="KR"/>
    <property type="match status" value="1"/>
</dbReference>
<evidence type="ECO:0000256" key="16">
    <source>
        <dbReference type="ARBA" id="ARBA00022898"/>
    </source>
</evidence>
<dbReference type="InterPro" id="IPR020807">
    <property type="entry name" value="PKS_DH"/>
</dbReference>
<comment type="catalytic activity">
    <reaction evidence="53">
        <text>hexadecanoyl-[ACP] + H2O = hexadecanoate + holo-[ACP] + H(+)</text>
        <dbReference type="Rhea" id="RHEA:41932"/>
        <dbReference type="Rhea" id="RHEA-COMP:9652"/>
        <dbReference type="Rhea" id="RHEA-COMP:9685"/>
        <dbReference type="ChEBI" id="CHEBI:7896"/>
        <dbReference type="ChEBI" id="CHEBI:15377"/>
        <dbReference type="ChEBI" id="CHEBI:15378"/>
        <dbReference type="ChEBI" id="CHEBI:64479"/>
        <dbReference type="ChEBI" id="CHEBI:78483"/>
        <dbReference type="EC" id="3.1.2.14"/>
    </reaction>
    <physiologicalReaction direction="left-to-right" evidence="53">
        <dbReference type="Rhea" id="RHEA:41933"/>
    </physiologicalReaction>
</comment>
<dbReference type="Gene3D" id="1.10.1200.10">
    <property type="entry name" value="ACP-like"/>
    <property type="match status" value="1"/>
</dbReference>
<dbReference type="EC" id="1.1.1.100" evidence="5"/>
<comment type="catalytic activity">
    <reaction evidence="55">
        <text>(2E)-octadecenoyl-[ACP] + NADPH + H(+) = octadecanoyl-[ACP] + NADP(+)</text>
        <dbReference type="Rhea" id="RHEA:41928"/>
        <dbReference type="Rhea" id="RHEA-COMP:9655"/>
        <dbReference type="Rhea" id="RHEA-COMP:9656"/>
        <dbReference type="ChEBI" id="CHEBI:15378"/>
        <dbReference type="ChEBI" id="CHEBI:57783"/>
        <dbReference type="ChEBI" id="CHEBI:58349"/>
        <dbReference type="ChEBI" id="CHEBI:78489"/>
        <dbReference type="ChEBI" id="CHEBI:78495"/>
    </reaction>
    <physiologicalReaction direction="left-to-right" evidence="55">
        <dbReference type="Rhea" id="RHEA:41929"/>
    </physiologicalReaction>
</comment>
<comment type="catalytic activity">
    <reaction evidence="34">
        <text>3-oxooctadecanoyl-[ACP] + NADPH + H(+) = (3R)-hydroxyoctadecanoyl-[ACP] + NADP(+)</text>
        <dbReference type="Rhea" id="RHEA:41920"/>
        <dbReference type="Rhea" id="RHEA-COMP:9653"/>
        <dbReference type="Rhea" id="RHEA-COMP:9654"/>
        <dbReference type="ChEBI" id="CHEBI:15378"/>
        <dbReference type="ChEBI" id="CHEBI:57783"/>
        <dbReference type="ChEBI" id="CHEBI:58349"/>
        <dbReference type="ChEBI" id="CHEBI:78487"/>
        <dbReference type="ChEBI" id="CHEBI:78488"/>
    </reaction>
    <physiologicalReaction direction="left-to-right" evidence="34">
        <dbReference type="Rhea" id="RHEA:41921"/>
    </physiologicalReaction>
</comment>
<dbReference type="Gene3D" id="3.10.129.110">
    <property type="entry name" value="Polyketide synthase dehydratase"/>
    <property type="match status" value="1"/>
</dbReference>
<dbReference type="PANTHER" id="PTHR43775:SF7">
    <property type="entry name" value="FATTY ACID SYNTHASE"/>
    <property type="match status" value="1"/>
</dbReference>
<evidence type="ECO:0000256" key="17">
    <source>
        <dbReference type="ARBA" id="ARBA00022990"/>
    </source>
</evidence>
<dbReference type="OrthoDB" id="329835at2759"/>
<dbReference type="CDD" id="cd08954">
    <property type="entry name" value="KR_1_FAS_SDR_x"/>
    <property type="match status" value="1"/>
</dbReference>
<dbReference type="InterPro" id="IPR018201">
    <property type="entry name" value="Ketoacyl_synth_AS"/>
</dbReference>
<comment type="catalytic activity">
    <reaction evidence="61">
        <text>butanoyl-[ACP] + malonyl-[ACP] + H(+) = 3-oxohexanoyl-[ACP] + holo-[ACP] + CO2</text>
        <dbReference type="Rhea" id="RHEA:41820"/>
        <dbReference type="Rhea" id="RHEA-COMP:9623"/>
        <dbReference type="Rhea" id="RHEA-COMP:9628"/>
        <dbReference type="Rhea" id="RHEA-COMP:9629"/>
        <dbReference type="Rhea" id="RHEA-COMP:9685"/>
        <dbReference type="ChEBI" id="CHEBI:15378"/>
        <dbReference type="ChEBI" id="CHEBI:16526"/>
        <dbReference type="ChEBI" id="CHEBI:64479"/>
        <dbReference type="ChEBI" id="CHEBI:78449"/>
        <dbReference type="ChEBI" id="CHEBI:78454"/>
        <dbReference type="ChEBI" id="CHEBI:78456"/>
    </reaction>
    <physiologicalReaction direction="left-to-right" evidence="61">
        <dbReference type="Rhea" id="RHEA:41821"/>
    </physiologicalReaction>
</comment>
<evidence type="ECO:0000259" key="66">
    <source>
        <dbReference type="PROSITE" id="PS50075"/>
    </source>
</evidence>
<dbReference type="GO" id="GO:0019171">
    <property type="term" value="F:(3R)-hydroxyacyl-[acyl-carrier-protein] dehydratase activity"/>
    <property type="evidence" value="ECO:0007669"/>
    <property type="project" value="UniProtKB-EC"/>
</dbReference>
<evidence type="ECO:0000256" key="29">
    <source>
        <dbReference type="ARBA" id="ARBA00023399"/>
    </source>
</evidence>
<evidence type="ECO:0000256" key="54">
    <source>
        <dbReference type="ARBA" id="ARBA00048935"/>
    </source>
</evidence>
<evidence type="ECO:0000256" key="9">
    <source>
        <dbReference type="ARBA" id="ARBA00022516"/>
    </source>
</evidence>
<dbReference type="InterPro" id="IPR036736">
    <property type="entry name" value="ACP-like_sf"/>
</dbReference>
<dbReference type="InterPro" id="IPR049552">
    <property type="entry name" value="PKS_DH_N"/>
</dbReference>
<evidence type="ECO:0000256" key="12">
    <source>
        <dbReference type="ARBA" id="ARBA00022799"/>
    </source>
</evidence>
<dbReference type="Gene3D" id="3.40.50.1820">
    <property type="entry name" value="alpha/beta hydrolase"/>
    <property type="match status" value="1"/>
</dbReference>
<evidence type="ECO:0000313" key="69">
    <source>
        <dbReference type="EMBL" id="OWF47783.1"/>
    </source>
</evidence>
<dbReference type="SUPFAM" id="SSF53335">
    <property type="entry name" value="S-adenosyl-L-methionine-dependent methyltransferases"/>
    <property type="match status" value="1"/>
</dbReference>
<dbReference type="FunFam" id="1.10.1200.10:FF:000013">
    <property type="entry name" value="Fatty acid synthase"/>
    <property type="match status" value="1"/>
</dbReference>
<evidence type="ECO:0000256" key="35">
    <source>
        <dbReference type="ARBA" id="ARBA00047394"/>
    </source>
</evidence>
<feature type="active site" description="Proton acceptor; for dehydratase activity" evidence="64">
    <location>
        <position position="913"/>
    </location>
</feature>
<evidence type="ECO:0000256" key="45">
    <source>
        <dbReference type="ARBA" id="ARBA00048051"/>
    </source>
</evidence>
<evidence type="ECO:0000256" key="20">
    <source>
        <dbReference type="ARBA" id="ARBA00023098"/>
    </source>
</evidence>
<dbReference type="CDD" id="cd00833">
    <property type="entry name" value="PKS"/>
    <property type="match status" value="1"/>
</dbReference>
<comment type="catalytic activity">
    <reaction evidence="46">
        <text>(2E)-dodecenoyl-[ACP] + NADPH + H(+) = dodecanoyl-[ACP] + NADP(+)</text>
        <dbReference type="Rhea" id="RHEA:41880"/>
        <dbReference type="Rhea" id="RHEA-COMP:9643"/>
        <dbReference type="Rhea" id="RHEA-COMP:9644"/>
        <dbReference type="ChEBI" id="CHEBI:15378"/>
        <dbReference type="ChEBI" id="CHEBI:57783"/>
        <dbReference type="ChEBI" id="CHEBI:58349"/>
        <dbReference type="ChEBI" id="CHEBI:65264"/>
        <dbReference type="ChEBI" id="CHEBI:78472"/>
    </reaction>
    <physiologicalReaction direction="left-to-right" evidence="46">
        <dbReference type="Rhea" id="RHEA:41881"/>
    </physiologicalReaction>
</comment>
<dbReference type="FunFam" id="3.90.180.10:FF:000015">
    <property type="entry name" value="Fatty acid synthase"/>
    <property type="match status" value="1"/>
</dbReference>
<keyword evidence="22" id="KW-0511">Multifunctional enzyme</keyword>
<evidence type="ECO:0000256" key="6">
    <source>
        <dbReference type="ARBA" id="ARBA00013191"/>
    </source>
</evidence>
<dbReference type="PROSITE" id="PS52019">
    <property type="entry name" value="PKS_MFAS_DH"/>
    <property type="match status" value="1"/>
</dbReference>
<evidence type="ECO:0000256" key="57">
    <source>
        <dbReference type="ARBA" id="ARBA00049171"/>
    </source>
</evidence>
<evidence type="ECO:0000256" key="42">
    <source>
        <dbReference type="ARBA" id="ARBA00047897"/>
    </source>
</evidence>
<protein>
    <recommendedName>
        <fullName evidence="7">Fatty acid synthase</fullName>
        <ecNumber evidence="5">1.1.1.100</ecNumber>
        <ecNumber evidence="2">1.3.1.39</ecNumber>
        <ecNumber evidence="6">2.3.1.41</ecNumber>
        <ecNumber evidence="4">2.3.1.85</ecNumber>
        <ecNumber evidence="3">3.1.2.14</ecNumber>
    </recommendedName>
</protein>
<dbReference type="InterPro" id="IPR016035">
    <property type="entry name" value="Acyl_Trfase/lysoPLipase"/>
</dbReference>
<comment type="catalytic activity">
    <reaction evidence="59">
        <text>3-oxohexadecanoyl-[ACP] + NADPH + H(+) = (3R)-hydroxyhexadecanoyl-[ACP] + NADP(+)</text>
        <dbReference type="Rhea" id="RHEA:41904"/>
        <dbReference type="Rhea" id="RHEA-COMP:9649"/>
        <dbReference type="Rhea" id="RHEA-COMP:9650"/>
        <dbReference type="ChEBI" id="CHEBI:15378"/>
        <dbReference type="ChEBI" id="CHEBI:57783"/>
        <dbReference type="ChEBI" id="CHEBI:58349"/>
        <dbReference type="ChEBI" id="CHEBI:78478"/>
        <dbReference type="ChEBI" id="CHEBI:78480"/>
    </reaction>
    <physiologicalReaction direction="left-to-right" evidence="59">
        <dbReference type="Rhea" id="RHEA:41905"/>
    </physiologicalReaction>
</comment>
<keyword evidence="20" id="KW-0443">Lipid metabolism</keyword>
<evidence type="ECO:0000256" key="52">
    <source>
        <dbReference type="ARBA" id="ARBA00048691"/>
    </source>
</evidence>
<comment type="catalytic activity">
    <reaction evidence="30">
        <text>(3R)-hydroxyhexadecanoyl-[ACP] = (2E)-hexadecenoyl-[ACP] + H2O</text>
        <dbReference type="Rhea" id="RHEA:41908"/>
        <dbReference type="Rhea" id="RHEA-COMP:9650"/>
        <dbReference type="Rhea" id="RHEA-COMP:9651"/>
        <dbReference type="ChEBI" id="CHEBI:15377"/>
        <dbReference type="ChEBI" id="CHEBI:78480"/>
        <dbReference type="ChEBI" id="CHEBI:78481"/>
    </reaction>
    <physiologicalReaction direction="left-to-right" evidence="30">
        <dbReference type="Rhea" id="RHEA:41909"/>
    </physiologicalReaction>
</comment>
<evidence type="ECO:0000256" key="50">
    <source>
        <dbReference type="ARBA" id="ARBA00048571"/>
    </source>
</evidence>
<dbReference type="Proteomes" id="UP000242188">
    <property type="component" value="Unassembled WGS sequence"/>
</dbReference>
<evidence type="ECO:0000256" key="58">
    <source>
        <dbReference type="ARBA" id="ARBA00049263"/>
    </source>
</evidence>
<dbReference type="Pfam" id="PF00550">
    <property type="entry name" value="PP-binding"/>
    <property type="match status" value="1"/>
</dbReference>
<dbReference type="InterPro" id="IPR001227">
    <property type="entry name" value="Ac_transferase_dom_sf"/>
</dbReference>
<comment type="catalytic activity">
    <reaction evidence="57">
        <text>(2E)-tetradecenoyl-[ACP] + NADPH + H(+) = tetradecanoyl-[ACP] + NADP(+)</text>
        <dbReference type="Rhea" id="RHEA:41896"/>
        <dbReference type="Rhea" id="RHEA-COMP:9647"/>
        <dbReference type="Rhea" id="RHEA-COMP:9648"/>
        <dbReference type="ChEBI" id="CHEBI:15378"/>
        <dbReference type="ChEBI" id="CHEBI:57783"/>
        <dbReference type="ChEBI" id="CHEBI:58349"/>
        <dbReference type="ChEBI" id="CHEBI:78475"/>
        <dbReference type="ChEBI" id="CHEBI:78477"/>
    </reaction>
    <physiologicalReaction direction="left-to-right" evidence="57">
        <dbReference type="Rhea" id="RHEA:41897"/>
    </physiologicalReaction>
</comment>
<evidence type="ECO:0000256" key="39">
    <source>
        <dbReference type="ARBA" id="ARBA00047500"/>
    </source>
</evidence>
<dbReference type="SUPFAM" id="SSF52151">
    <property type="entry name" value="FabD/lysophospholipase-like"/>
    <property type="match status" value="1"/>
</dbReference>
<dbReference type="SUPFAM" id="SSF51735">
    <property type="entry name" value="NAD(P)-binding Rossmann-fold domains"/>
    <property type="match status" value="2"/>
</dbReference>
<dbReference type="InterPro" id="IPR020843">
    <property type="entry name" value="ER"/>
</dbReference>
<dbReference type="GO" id="GO:0004313">
    <property type="term" value="F:[acyl-carrier-protein] S-acetyltransferase activity"/>
    <property type="evidence" value="ECO:0007669"/>
    <property type="project" value="UniProtKB-EC"/>
</dbReference>
<evidence type="ECO:0000256" key="4">
    <source>
        <dbReference type="ARBA" id="ARBA00012873"/>
    </source>
</evidence>
<comment type="catalytic activity">
    <reaction evidence="42">
        <text>(2E)-hexenoyl-[ACP] + NADPH + H(+) = hexanoyl-[ACP] + NADP(+)</text>
        <dbReference type="Rhea" id="RHEA:41832"/>
        <dbReference type="Rhea" id="RHEA-COMP:9631"/>
        <dbReference type="Rhea" id="RHEA-COMP:9632"/>
        <dbReference type="ChEBI" id="CHEBI:15378"/>
        <dbReference type="ChEBI" id="CHEBI:57783"/>
        <dbReference type="ChEBI" id="CHEBI:58349"/>
        <dbReference type="ChEBI" id="CHEBI:78458"/>
        <dbReference type="ChEBI" id="CHEBI:78459"/>
    </reaction>
    <physiologicalReaction direction="left-to-right" evidence="42">
        <dbReference type="Rhea" id="RHEA:41833"/>
    </physiologicalReaction>
</comment>
<keyword evidence="11" id="KW-0808">Transferase</keyword>
<comment type="catalytic activity">
    <reaction evidence="45">
        <text>hexadecanoyl-[ACP] + malonyl-[ACP] + H(+) = 3-oxooctadecanoyl-[ACP] + holo-[ACP] + CO2</text>
        <dbReference type="Rhea" id="RHEA:41916"/>
        <dbReference type="Rhea" id="RHEA-COMP:9623"/>
        <dbReference type="Rhea" id="RHEA-COMP:9652"/>
        <dbReference type="Rhea" id="RHEA-COMP:9653"/>
        <dbReference type="Rhea" id="RHEA-COMP:9685"/>
        <dbReference type="ChEBI" id="CHEBI:15378"/>
        <dbReference type="ChEBI" id="CHEBI:16526"/>
        <dbReference type="ChEBI" id="CHEBI:64479"/>
        <dbReference type="ChEBI" id="CHEBI:78449"/>
        <dbReference type="ChEBI" id="CHEBI:78483"/>
        <dbReference type="ChEBI" id="CHEBI:78487"/>
    </reaction>
    <physiologicalReaction direction="left-to-right" evidence="45">
        <dbReference type="Rhea" id="RHEA:41917"/>
    </physiologicalReaction>
</comment>
<dbReference type="InterPro" id="IPR016039">
    <property type="entry name" value="Thiolase-like"/>
</dbReference>
<evidence type="ECO:0000259" key="68">
    <source>
        <dbReference type="PROSITE" id="PS52019"/>
    </source>
</evidence>
<dbReference type="GO" id="GO:0004315">
    <property type="term" value="F:3-oxoacyl-[acyl-carrier-protein] synthase activity"/>
    <property type="evidence" value="ECO:0007669"/>
    <property type="project" value="UniProtKB-EC"/>
</dbReference>
<evidence type="ECO:0000259" key="67">
    <source>
        <dbReference type="PROSITE" id="PS52004"/>
    </source>
</evidence>
<dbReference type="Pfam" id="PF02801">
    <property type="entry name" value="Ketoacyl-synt_C"/>
    <property type="match status" value="1"/>
</dbReference>
<keyword evidence="21" id="KW-0275">Fatty acid biosynthesis</keyword>
<comment type="catalytic activity">
    <reaction evidence="41">
        <text>(2E)-hexadecenoyl-[ACP] + NADPH + H(+) = hexadecanoyl-[ACP] + NADP(+)</text>
        <dbReference type="Rhea" id="RHEA:41912"/>
        <dbReference type="Rhea" id="RHEA-COMP:9651"/>
        <dbReference type="Rhea" id="RHEA-COMP:9652"/>
        <dbReference type="ChEBI" id="CHEBI:15378"/>
        <dbReference type="ChEBI" id="CHEBI:57783"/>
        <dbReference type="ChEBI" id="CHEBI:58349"/>
        <dbReference type="ChEBI" id="CHEBI:78481"/>
        <dbReference type="ChEBI" id="CHEBI:78483"/>
    </reaction>
    <physiologicalReaction direction="left-to-right" evidence="41">
        <dbReference type="Rhea" id="RHEA:41913"/>
    </physiologicalReaction>
</comment>
<evidence type="ECO:0000256" key="23">
    <source>
        <dbReference type="ARBA" id="ARBA00023332"/>
    </source>
</evidence>
<keyword evidence="16" id="KW-0663">Pyridoxal phosphate</keyword>
<dbReference type="InterPro" id="IPR014030">
    <property type="entry name" value="Ketoacyl_synth_N"/>
</dbReference>
<keyword evidence="10" id="KW-0597">Phosphoprotein</keyword>
<evidence type="ECO:0000256" key="5">
    <source>
        <dbReference type="ARBA" id="ARBA00012948"/>
    </source>
</evidence>
<comment type="catalytic activity">
    <reaction evidence="37">
        <text>3-oxodecanoyl-[ACP] + NADPH + H(+) = (3R)-hydroxydecanoyl-[ACP] + NADP(+)</text>
        <dbReference type="Rhea" id="RHEA:41856"/>
        <dbReference type="Rhea" id="RHEA-COMP:9637"/>
        <dbReference type="Rhea" id="RHEA-COMP:9638"/>
        <dbReference type="ChEBI" id="CHEBI:15378"/>
        <dbReference type="ChEBI" id="CHEBI:57783"/>
        <dbReference type="ChEBI" id="CHEBI:58349"/>
        <dbReference type="ChEBI" id="CHEBI:78464"/>
        <dbReference type="ChEBI" id="CHEBI:78466"/>
    </reaction>
    <physiologicalReaction direction="left-to-right" evidence="37">
        <dbReference type="Rhea" id="RHEA:41857"/>
    </physiologicalReaction>
</comment>
<dbReference type="Pfam" id="PF16197">
    <property type="entry name" value="KAsynt_C_assoc"/>
    <property type="match status" value="1"/>
</dbReference>
<dbReference type="InterPro" id="IPR032821">
    <property type="entry name" value="PKS_assoc"/>
</dbReference>
<evidence type="ECO:0000256" key="62">
    <source>
        <dbReference type="ARBA" id="ARBA00049521"/>
    </source>
</evidence>
<dbReference type="EMBL" id="NEDP02003775">
    <property type="protein sequence ID" value="OWF47783.1"/>
    <property type="molecule type" value="Genomic_DNA"/>
</dbReference>
<comment type="catalytic activity">
    <reaction evidence="27">
        <text>a (3R)-hydroxyacyl-[ACP] = a (2E)-enoyl-[ACP] + H2O</text>
        <dbReference type="Rhea" id="RHEA:13097"/>
        <dbReference type="Rhea" id="RHEA-COMP:9925"/>
        <dbReference type="Rhea" id="RHEA-COMP:9945"/>
        <dbReference type="ChEBI" id="CHEBI:15377"/>
        <dbReference type="ChEBI" id="CHEBI:78784"/>
        <dbReference type="ChEBI" id="CHEBI:78827"/>
        <dbReference type="EC" id="4.2.1.59"/>
    </reaction>
    <physiologicalReaction direction="left-to-right" evidence="27">
        <dbReference type="Rhea" id="RHEA:13098"/>
    </physiologicalReaction>
</comment>
<evidence type="ECO:0000256" key="11">
    <source>
        <dbReference type="ARBA" id="ARBA00022679"/>
    </source>
</evidence>
<evidence type="ECO:0000256" key="7">
    <source>
        <dbReference type="ARBA" id="ARBA00018769"/>
    </source>
</evidence>
<evidence type="ECO:0000313" key="70">
    <source>
        <dbReference type="Proteomes" id="UP000242188"/>
    </source>
</evidence>
<evidence type="ECO:0000256" key="63">
    <source>
        <dbReference type="ARBA" id="ARBA00049533"/>
    </source>
</evidence>
<dbReference type="InterPro" id="IPR013968">
    <property type="entry name" value="PKS_KR"/>
</dbReference>
<dbReference type="GO" id="GO:0006633">
    <property type="term" value="P:fatty acid biosynthetic process"/>
    <property type="evidence" value="ECO:0007669"/>
    <property type="project" value="UniProtKB-UniPathway"/>
</dbReference>
<comment type="catalytic activity">
    <reaction evidence="48">
        <text>(2E)-octenoyl-[ACP] + NADPH + H(+) = octanoyl-[ACP] + NADP(+)</text>
        <dbReference type="Rhea" id="RHEA:41848"/>
        <dbReference type="Rhea" id="RHEA-COMP:9635"/>
        <dbReference type="Rhea" id="RHEA-COMP:9636"/>
        <dbReference type="ChEBI" id="CHEBI:15378"/>
        <dbReference type="ChEBI" id="CHEBI:57783"/>
        <dbReference type="ChEBI" id="CHEBI:58349"/>
        <dbReference type="ChEBI" id="CHEBI:78462"/>
        <dbReference type="ChEBI" id="CHEBI:78463"/>
    </reaction>
    <physiologicalReaction direction="left-to-right" evidence="48">
        <dbReference type="Rhea" id="RHEA:41849"/>
    </physiologicalReaction>
</comment>
<accession>A0A210QG95</accession>
<comment type="catalytic activity">
    <reaction evidence="39">
        <text>(2E)-butenoyl-[ACP] + NADPH + H(+) = butanoyl-[ACP] + NADP(+)</text>
        <dbReference type="Rhea" id="RHEA:41812"/>
        <dbReference type="Rhea" id="RHEA-COMP:9627"/>
        <dbReference type="Rhea" id="RHEA-COMP:9628"/>
        <dbReference type="ChEBI" id="CHEBI:15378"/>
        <dbReference type="ChEBI" id="CHEBI:57783"/>
        <dbReference type="ChEBI" id="CHEBI:58349"/>
        <dbReference type="ChEBI" id="CHEBI:78453"/>
        <dbReference type="ChEBI" id="CHEBI:78454"/>
    </reaction>
    <physiologicalReaction direction="left-to-right" evidence="39">
        <dbReference type="Rhea" id="RHEA:41813"/>
    </physiologicalReaction>
</comment>
<dbReference type="InterPro" id="IPR014043">
    <property type="entry name" value="Acyl_transferase_dom"/>
</dbReference>
<comment type="catalytic activity">
    <reaction evidence="28">
        <text>(3R)-hydroxytetradecanoyl-[ACP] = (2E)-tetradecenoyl-[ACP] + H2O</text>
        <dbReference type="Rhea" id="RHEA:41892"/>
        <dbReference type="Rhea" id="RHEA-COMP:9646"/>
        <dbReference type="Rhea" id="RHEA-COMP:9647"/>
        <dbReference type="ChEBI" id="CHEBI:15377"/>
        <dbReference type="ChEBI" id="CHEBI:78474"/>
        <dbReference type="ChEBI" id="CHEBI:78475"/>
    </reaction>
    <physiologicalReaction direction="left-to-right" evidence="28">
        <dbReference type="Rhea" id="RHEA:41893"/>
    </physiologicalReaction>
</comment>
<evidence type="ECO:0000256" key="37">
    <source>
        <dbReference type="ARBA" id="ARBA00047440"/>
    </source>
</evidence>
<evidence type="ECO:0000256" key="61">
    <source>
        <dbReference type="ARBA" id="ARBA00049449"/>
    </source>
</evidence>
<feature type="active site" description="Proton donor; for dehydratase activity" evidence="64">
    <location>
        <position position="1089"/>
    </location>
</feature>
<dbReference type="STRING" id="6573.A0A210QG95"/>
<dbReference type="Gene3D" id="3.40.50.720">
    <property type="entry name" value="NAD(P)-binding Rossmann-like Domain"/>
    <property type="match status" value="1"/>
</dbReference>
<evidence type="ECO:0000256" key="19">
    <source>
        <dbReference type="ARBA" id="ARBA00023027"/>
    </source>
</evidence>
<dbReference type="InterPro" id="IPR016036">
    <property type="entry name" value="Malonyl_transacylase_ACP-bd"/>
</dbReference>
<keyword evidence="12" id="KW-0702">S-nitrosylation</keyword>
<comment type="catalytic activity">
    <reaction evidence="56">
        <text>decanoyl-[ACP] + malonyl-[ACP] + H(+) = 3-oxododecanoyl-[ACP] + holo-[ACP] + CO2</text>
        <dbReference type="Rhea" id="RHEA:41868"/>
        <dbReference type="Rhea" id="RHEA-COMP:9623"/>
        <dbReference type="Rhea" id="RHEA-COMP:9640"/>
        <dbReference type="Rhea" id="RHEA-COMP:9641"/>
        <dbReference type="Rhea" id="RHEA-COMP:9685"/>
        <dbReference type="ChEBI" id="CHEBI:15378"/>
        <dbReference type="ChEBI" id="CHEBI:16526"/>
        <dbReference type="ChEBI" id="CHEBI:64479"/>
        <dbReference type="ChEBI" id="CHEBI:78449"/>
        <dbReference type="ChEBI" id="CHEBI:78468"/>
        <dbReference type="ChEBI" id="CHEBI:78469"/>
    </reaction>
    <physiologicalReaction direction="left-to-right" evidence="56">
        <dbReference type="Rhea" id="RHEA:41869"/>
    </physiologicalReaction>
</comment>
<evidence type="ECO:0000256" key="13">
    <source>
        <dbReference type="ARBA" id="ARBA00022801"/>
    </source>
</evidence>
<dbReference type="SMART" id="SM00825">
    <property type="entry name" value="PKS_KS"/>
    <property type="match status" value="1"/>
</dbReference>
<dbReference type="SUPFAM" id="SSF53901">
    <property type="entry name" value="Thiolase-like"/>
    <property type="match status" value="1"/>
</dbReference>
<dbReference type="InterPro" id="IPR013149">
    <property type="entry name" value="ADH-like_C"/>
</dbReference>
<dbReference type="Pfam" id="PF00109">
    <property type="entry name" value="ketoacyl-synt"/>
    <property type="match status" value="1"/>
</dbReference>
<evidence type="ECO:0000256" key="10">
    <source>
        <dbReference type="ARBA" id="ARBA00022553"/>
    </source>
</evidence>
<evidence type="ECO:0000256" key="44">
    <source>
        <dbReference type="ARBA" id="ARBA00047961"/>
    </source>
</evidence>
<evidence type="ECO:0000256" key="28">
    <source>
        <dbReference type="ARBA" id="ARBA00023398"/>
    </source>
</evidence>
<comment type="catalytic activity">
    <reaction evidence="51">
        <text>a 2,3-saturated acyl-[ACP] + NADP(+) = a (2E)-enoyl-[ACP] + NADPH + H(+)</text>
        <dbReference type="Rhea" id="RHEA:22564"/>
        <dbReference type="Rhea" id="RHEA-COMP:9925"/>
        <dbReference type="Rhea" id="RHEA-COMP:9926"/>
        <dbReference type="ChEBI" id="CHEBI:15378"/>
        <dbReference type="ChEBI" id="CHEBI:57783"/>
        <dbReference type="ChEBI" id="CHEBI:58349"/>
        <dbReference type="ChEBI" id="CHEBI:78784"/>
        <dbReference type="ChEBI" id="CHEBI:78785"/>
        <dbReference type="EC" id="1.3.1.39"/>
    </reaction>
    <physiologicalReaction direction="right-to-left" evidence="51">
        <dbReference type="Rhea" id="RHEA:22566"/>
    </physiologicalReaction>
</comment>
<evidence type="ECO:0000256" key="34">
    <source>
        <dbReference type="ARBA" id="ARBA00047300"/>
    </source>
</evidence>
<dbReference type="EC" id="2.3.1.41" evidence="6"/>
<dbReference type="Pfam" id="PF21089">
    <property type="entry name" value="PKS_DH_N"/>
    <property type="match status" value="1"/>
</dbReference>
<comment type="catalytic activity">
    <reaction evidence="47">
        <text>tetradecanoyl-[ACP] + H2O = tetradecanoate + holo-[ACP] + H(+)</text>
        <dbReference type="Rhea" id="RHEA:30123"/>
        <dbReference type="Rhea" id="RHEA-COMP:9648"/>
        <dbReference type="Rhea" id="RHEA-COMP:9685"/>
        <dbReference type="ChEBI" id="CHEBI:15377"/>
        <dbReference type="ChEBI" id="CHEBI:15378"/>
        <dbReference type="ChEBI" id="CHEBI:30807"/>
        <dbReference type="ChEBI" id="CHEBI:64479"/>
        <dbReference type="ChEBI" id="CHEBI:78477"/>
        <dbReference type="EC" id="3.1.2.14"/>
    </reaction>
    <physiologicalReaction direction="left-to-right" evidence="47">
        <dbReference type="Rhea" id="RHEA:30124"/>
    </physiologicalReaction>
</comment>
<dbReference type="EC" id="2.3.1.85" evidence="4"/>
<feature type="region of interest" description="Disordered" evidence="65">
    <location>
        <begin position="1"/>
        <end position="21"/>
    </location>
</feature>
<evidence type="ECO:0000256" key="51">
    <source>
        <dbReference type="ARBA" id="ARBA00048650"/>
    </source>
</evidence>
<evidence type="ECO:0000256" key="33">
    <source>
        <dbReference type="ARBA" id="ARBA00044883"/>
    </source>
</evidence>
<comment type="pathway">
    <text evidence="1">Lipid metabolism.</text>
</comment>
<dbReference type="UniPathway" id="UPA00094"/>